<reference evidence="5 6" key="1">
    <citation type="journal article" date="2014" name="Genome Announc.">
        <title>Genome Sequence of Gammaproteobacterial Pseudohaliea rubra Type Strain DSM 19751, Isolated from Coastal Seawater of the Mediterranean Sea.</title>
        <authorList>
            <person name="Spring S."/>
            <person name="Fiebig A."/>
            <person name="Riedel T."/>
            <person name="Goker M."/>
            <person name="Klenk H.P."/>
        </authorList>
    </citation>
    <scope>NUCLEOTIDE SEQUENCE [LARGE SCALE GENOMIC DNA]</scope>
    <source>
        <strain evidence="5 6">DSM 19751</strain>
    </source>
</reference>
<dbReference type="InterPro" id="IPR029063">
    <property type="entry name" value="SAM-dependent_MTases_sf"/>
</dbReference>
<dbReference type="InterPro" id="IPR010280">
    <property type="entry name" value="U5_MeTrfase_fam"/>
</dbReference>
<dbReference type="STRING" id="1265313.HRUBRA_02032"/>
<keyword evidence="1 4" id="KW-0489">Methyltransferase</keyword>
<dbReference type="Proteomes" id="UP000029640">
    <property type="component" value="Unassembled WGS sequence"/>
</dbReference>
<accession>A0A095VPK1</accession>
<comment type="caution">
    <text evidence="4">Lacks conserved residue(s) required for the propagation of feature annotation.</text>
</comment>
<dbReference type="PANTHER" id="PTHR11061">
    <property type="entry name" value="RNA M5U METHYLTRANSFERASE"/>
    <property type="match status" value="1"/>
</dbReference>
<dbReference type="SUPFAM" id="SSF53335">
    <property type="entry name" value="S-adenosyl-L-methionine-dependent methyltransferases"/>
    <property type="match status" value="1"/>
</dbReference>
<comment type="similarity">
    <text evidence="4">Belongs to the class I-like SAM-binding methyltransferase superfamily. RNA M5U methyltransferase family.</text>
</comment>
<dbReference type="GO" id="GO:0070475">
    <property type="term" value="P:rRNA base methylation"/>
    <property type="evidence" value="ECO:0007669"/>
    <property type="project" value="TreeGrafter"/>
</dbReference>
<keyword evidence="6" id="KW-1185">Reference proteome</keyword>
<evidence type="ECO:0000256" key="1">
    <source>
        <dbReference type="ARBA" id="ARBA00022603"/>
    </source>
</evidence>
<dbReference type="PANTHER" id="PTHR11061:SF30">
    <property type="entry name" value="TRNA (URACIL(54)-C(5))-METHYLTRANSFERASE"/>
    <property type="match status" value="1"/>
</dbReference>
<dbReference type="InterPro" id="IPR030391">
    <property type="entry name" value="MeTrfase_TrmA_CS"/>
</dbReference>
<dbReference type="PROSITE" id="PS01231">
    <property type="entry name" value="TRMA_2"/>
    <property type="match status" value="1"/>
</dbReference>
<dbReference type="AlphaFoldDB" id="A0A095VPK1"/>
<evidence type="ECO:0000256" key="2">
    <source>
        <dbReference type="ARBA" id="ARBA00022679"/>
    </source>
</evidence>
<gene>
    <name evidence="5" type="ORF">HRUBRA_02032</name>
</gene>
<evidence type="ECO:0000256" key="4">
    <source>
        <dbReference type="PROSITE-ProRule" id="PRU01024"/>
    </source>
</evidence>
<dbReference type="HOGENOM" id="CLU_3118483_0_0_6"/>
<evidence type="ECO:0000313" key="5">
    <source>
        <dbReference type="EMBL" id="KGE03397.1"/>
    </source>
</evidence>
<sequence>MRYIACDVATFARDLGALFTAGFSLQAVQPLDLFPHTPHLELLATLSRET</sequence>
<dbReference type="eggNOG" id="COG2265">
    <property type="taxonomic scope" value="Bacteria"/>
</dbReference>
<dbReference type="EMBL" id="AUVB01000055">
    <property type="protein sequence ID" value="KGE03397.1"/>
    <property type="molecule type" value="Genomic_DNA"/>
</dbReference>
<evidence type="ECO:0000313" key="6">
    <source>
        <dbReference type="Proteomes" id="UP000029640"/>
    </source>
</evidence>
<feature type="active site" description="Nucleophile" evidence="4">
    <location>
        <position position="6"/>
    </location>
</feature>
<keyword evidence="3 4" id="KW-0949">S-adenosyl-L-methionine</keyword>
<organism evidence="5 6">
    <name type="scientific">Pseudohaliea rubra DSM 19751</name>
    <dbReference type="NCBI Taxonomy" id="1265313"/>
    <lineage>
        <taxon>Bacteria</taxon>
        <taxon>Pseudomonadati</taxon>
        <taxon>Pseudomonadota</taxon>
        <taxon>Gammaproteobacteria</taxon>
        <taxon>Cellvibrionales</taxon>
        <taxon>Halieaceae</taxon>
        <taxon>Pseudohaliea</taxon>
    </lineage>
</organism>
<evidence type="ECO:0000256" key="3">
    <source>
        <dbReference type="ARBA" id="ARBA00022691"/>
    </source>
</evidence>
<proteinExistence type="inferred from homology"/>
<name>A0A095VPK1_9GAMM</name>
<keyword evidence="2 4" id="KW-0808">Transferase</keyword>
<dbReference type="PROSITE" id="PS51687">
    <property type="entry name" value="SAM_MT_RNA_M5U"/>
    <property type="match status" value="1"/>
</dbReference>
<dbReference type="GO" id="GO:0070041">
    <property type="term" value="F:rRNA (uridine-C5-)-methyltransferase activity"/>
    <property type="evidence" value="ECO:0007669"/>
    <property type="project" value="TreeGrafter"/>
</dbReference>
<dbReference type="Gene3D" id="3.40.50.150">
    <property type="entry name" value="Vaccinia Virus protein VP39"/>
    <property type="match status" value="1"/>
</dbReference>
<protein>
    <submittedName>
        <fullName evidence="5">Uncharacterized protein</fullName>
    </submittedName>
</protein>
<comment type="caution">
    <text evidence="5">The sequence shown here is derived from an EMBL/GenBank/DDBJ whole genome shotgun (WGS) entry which is preliminary data.</text>
</comment>